<organism evidence="1">
    <name type="scientific">uncultured Rubrobacteraceae bacterium</name>
    <dbReference type="NCBI Taxonomy" id="349277"/>
    <lineage>
        <taxon>Bacteria</taxon>
        <taxon>Bacillati</taxon>
        <taxon>Actinomycetota</taxon>
        <taxon>Rubrobacteria</taxon>
        <taxon>Rubrobacterales</taxon>
        <taxon>Rubrobacteraceae</taxon>
        <taxon>environmental samples</taxon>
    </lineage>
</organism>
<reference evidence="1" key="1">
    <citation type="submission" date="2020-02" db="EMBL/GenBank/DDBJ databases">
        <authorList>
            <person name="Meier V. D."/>
        </authorList>
    </citation>
    <scope>NUCLEOTIDE SEQUENCE</scope>
    <source>
        <strain evidence="1">AVDCRST_MAG25</strain>
    </source>
</reference>
<dbReference type="AlphaFoldDB" id="A0A6J4R3U5"/>
<name>A0A6J4R3U5_9ACTN</name>
<gene>
    <name evidence="1" type="ORF">AVDCRST_MAG25-1175</name>
</gene>
<sequence length="41" mass="4265">MLAAPLLRWAGVAAMRETSVYTPLANRARGAAHSITASGKP</sequence>
<accession>A0A6J4R3U5</accession>
<dbReference type="EMBL" id="CADCVI010000073">
    <property type="protein sequence ID" value="CAA9463428.1"/>
    <property type="molecule type" value="Genomic_DNA"/>
</dbReference>
<protein>
    <submittedName>
        <fullName evidence="1">Uncharacterized protein</fullName>
    </submittedName>
</protein>
<proteinExistence type="predicted"/>
<evidence type="ECO:0000313" key="1">
    <source>
        <dbReference type="EMBL" id="CAA9463428.1"/>
    </source>
</evidence>